<dbReference type="Gene3D" id="3.30.530.20">
    <property type="match status" value="1"/>
</dbReference>
<dbReference type="AlphaFoldDB" id="A0A852R8D7"/>
<gene>
    <name evidence="3" type="ORF">BJ958_000763</name>
</gene>
<organism evidence="3 4">
    <name type="scientific">Nocardioides kongjuensis</name>
    <dbReference type="NCBI Taxonomy" id="349522"/>
    <lineage>
        <taxon>Bacteria</taxon>
        <taxon>Bacillati</taxon>
        <taxon>Actinomycetota</taxon>
        <taxon>Actinomycetes</taxon>
        <taxon>Propionibacteriales</taxon>
        <taxon>Nocardioidaceae</taxon>
        <taxon>Nocardioides</taxon>
    </lineage>
</organism>
<evidence type="ECO:0000256" key="1">
    <source>
        <dbReference type="ARBA" id="ARBA00006817"/>
    </source>
</evidence>
<dbReference type="InterPro" id="IPR013538">
    <property type="entry name" value="ASHA1/2-like_C"/>
</dbReference>
<comment type="caution">
    <text evidence="3">The sequence shown here is derived from an EMBL/GenBank/DDBJ whole genome shotgun (WGS) entry which is preliminary data.</text>
</comment>
<dbReference type="EMBL" id="JACCBF010000001">
    <property type="protein sequence ID" value="NYD29217.1"/>
    <property type="molecule type" value="Genomic_DNA"/>
</dbReference>
<evidence type="ECO:0000313" key="3">
    <source>
        <dbReference type="EMBL" id="NYD29217.1"/>
    </source>
</evidence>
<dbReference type="InterPro" id="IPR023393">
    <property type="entry name" value="START-like_dom_sf"/>
</dbReference>
<sequence length="157" mass="17440">MQDEHTVTLRRSLPVPPERVWELWTTAAGIAAWWAPDGFETTVDRIELRPGGSLDYTMTATGPEQVAFMEQAGMPVSTASHKEFTEVAEPTRLAYVSLIDFVPGVEPYDHLTVVTLEPTATGTEVVMECGRLHDEEWTARIVAGRTNELDNLERLVG</sequence>
<dbReference type="RefSeq" id="WP_179725616.1">
    <property type="nucleotide sequence ID" value="NZ_BAABEF010000001.1"/>
</dbReference>
<evidence type="ECO:0000259" key="2">
    <source>
        <dbReference type="Pfam" id="PF08327"/>
    </source>
</evidence>
<proteinExistence type="inferred from homology"/>
<reference evidence="3 4" key="1">
    <citation type="submission" date="2020-07" db="EMBL/GenBank/DDBJ databases">
        <title>Sequencing the genomes of 1000 actinobacteria strains.</title>
        <authorList>
            <person name="Klenk H.-P."/>
        </authorList>
    </citation>
    <scope>NUCLEOTIDE SEQUENCE [LARGE SCALE GENOMIC DNA]</scope>
    <source>
        <strain evidence="3 4">DSM 19082</strain>
    </source>
</reference>
<comment type="similarity">
    <text evidence="1">Belongs to the AHA1 family.</text>
</comment>
<evidence type="ECO:0000313" key="4">
    <source>
        <dbReference type="Proteomes" id="UP000582231"/>
    </source>
</evidence>
<dbReference type="Pfam" id="PF08327">
    <property type="entry name" value="AHSA1"/>
    <property type="match status" value="1"/>
</dbReference>
<name>A0A852R8D7_9ACTN</name>
<dbReference type="Proteomes" id="UP000582231">
    <property type="component" value="Unassembled WGS sequence"/>
</dbReference>
<dbReference type="SUPFAM" id="SSF55961">
    <property type="entry name" value="Bet v1-like"/>
    <property type="match status" value="1"/>
</dbReference>
<keyword evidence="4" id="KW-1185">Reference proteome</keyword>
<accession>A0A852R8D7</accession>
<feature type="domain" description="Activator of Hsp90 ATPase homologue 1/2-like C-terminal" evidence="2">
    <location>
        <begin position="15"/>
        <end position="156"/>
    </location>
</feature>
<protein>
    <submittedName>
        <fullName evidence="3">Uncharacterized protein YndB with AHSA1/START domain</fullName>
    </submittedName>
</protein>